<keyword evidence="3" id="KW-1185">Reference proteome</keyword>
<gene>
    <name evidence="2" type="ORF">PCOR1329_LOCUS7728</name>
</gene>
<dbReference type="Proteomes" id="UP001189429">
    <property type="component" value="Unassembled WGS sequence"/>
</dbReference>
<dbReference type="EMBL" id="CAUYUJ010002102">
    <property type="protein sequence ID" value="CAK0799200.1"/>
    <property type="molecule type" value="Genomic_DNA"/>
</dbReference>
<feature type="non-terminal residue" evidence="2">
    <location>
        <position position="1"/>
    </location>
</feature>
<name>A0ABN9Q0R9_9DINO</name>
<accession>A0ABN9Q0R9</accession>
<organism evidence="2 3">
    <name type="scientific">Prorocentrum cordatum</name>
    <dbReference type="NCBI Taxonomy" id="2364126"/>
    <lineage>
        <taxon>Eukaryota</taxon>
        <taxon>Sar</taxon>
        <taxon>Alveolata</taxon>
        <taxon>Dinophyceae</taxon>
        <taxon>Prorocentrales</taxon>
        <taxon>Prorocentraceae</taxon>
        <taxon>Prorocentrum</taxon>
    </lineage>
</organism>
<sequence length="398" mass="44784">AYQARQPADKKDDDLADPICAEMLFWQSVKDNGFACPTSGKVHAIAGRWERAKKSNPQLKAEYNGISCPKAQEKFRKEWAKNNYDKYMSERIETQKKTKSSSTVRIAWLEGGGAEGLRAAIQNAMSCLTAGQENYEYHENTRKIRWAYSVNSQTDTMQREWEIRQTWRYEQHRKKQTEIVAAQMPSGGALAASGGAQAAAASEVTPNTRPRAIDGSESAEKAGQEITTGGSGKGKGKKRTHTDGQHDPGPRTPARPKAKAKVEKPRGLAAIKGTSETKAKVMKGQYSIVLMQAQEFYTKLTTQKKWSWAEEDKQQMKKEIEQLEQIVQSDPFHVGFLMSVDFNEFKKHYLSKYSKEDFQVRLEKFNMAIDSPLLRVLDMMSALAKQQAVREDQSRGSA</sequence>
<evidence type="ECO:0000256" key="1">
    <source>
        <dbReference type="SAM" id="MobiDB-lite"/>
    </source>
</evidence>
<feature type="compositionally biased region" description="Low complexity" evidence="1">
    <location>
        <begin position="188"/>
        <end position="202"/>
    </location>
</feature>
<feature type="region of interest" description="Disordered" evidence="1">
    <location>
        <begin position="188"/>
        <end position="265"/>
    </location>
</feature>
<comment type="caution">
    <text evidence="2">The sequence shown here is derived from an EMBL/GenBank/DDBJ whole genome shotgun (WGS) entry which is preliminary data.</text>
</comment>
<evidence type="ECO:0000313" key="2">
    <source>
        <dbReference type="EMBL" id="CAK0799200.1"/>
    </source>
</evidence>
<protein>
    <submittedName>
        <fullName evidence="2">Uncharacterized protein</fullName>
    </submittedName>
</protein>
<evidence type="ECO:0000313" key="3">
    <source>
        <dbReference type="Proteomes" id="UP001189429"/>
    </source>
</evidence>
<reference evidence="2" key="1">
    <citation type="submission" date="2023-10" db="EMBL/GenBank/DDBJ databases">
        <authorList>
            <person name="Chen Y."/>
            <person name="Shah S."/>
            <person name="Dougan E. K."/>
            <person name="Thang M."/>
            <person name="Chan C."/>
        </authorList>
    </citation>
    <scope>NUCLEOTIDE SEQUENCE [LARGE SCALE GENOMIC DNA]</scope>
</reference>
<feature type="compositionally biased region" description="Basic and acidic residues" evidence="1">
    <location>
        <begin position="211"/>
        <end position="223"/>
    </location>
</feature>
<proteinExistence type="predicted"/>